<dbReference type="EMBL" id="FUXM01000043">
    <property type="protein sequence ID" value="SKA23272.1"/>
    <property type="molecule type" value="Genomic_DNA"/>
</dbReference>
<evidence type="ECO:0000256" key="2">
    <source>
        <dbReference type="ARBA" id="ARBA00022490"/>
    </source>
</evidence>
<dbReference type="GO" id="GO:0005829">
    <property type="term" value="C:cytosol"/>
    <property type="evidence" value="ECO:0007669"/>
    <property type="project" value="TreeGrafter"/>
</dbReference>
<comment type="subcellular location">
    <subcellularLocation>
        <location evidence="10">Cytoplasm</location>
    </subcellularLocation>
</comment>
<dbReference type="InterPro" id="IPR024088">
    <property type="entry name" value="Tyr-tRNA-ligase_bac-type"/>
</dbReference>
<keyword evidence="2 10" id="KW-0963">Cytoplasm</keyword>
<evidence type="ECO:0000256" key="10">
    <source>
        <dbReference type="HAMAP-Rule" id="MF_02007"/>
    </source>
</evidence>
<protein>
    <recommendedName>
        <fullName evidence="10">Tyrosine--tRNA ligase</fullName>
        <ecNumber evidence="10">6.1.1.1</ecNumber>
    </recommendedName>
    <alternativeName>
        <fullName evidence="10">Tyrosyl-tRNA synthetase</fullName>
        <shortName evidence="10">TyrRS</shortName>
    </alternativeName>
</protein>
<keyword evidence="5 10" id="KW-0067">ATP-binding</keyword>
<dbReference type="SUPFAM" id="SSF55174">
    <property type="entry name" value="Alpha-L RNA-binding motif"/>
    <property type="match status" value="1"/>
</dbReference>
<keyword evidence="3 10" id="KW-0436">Ligase</keyword>
<dbReference type="PRINTS" id="PR01040">
    <property type="entry name" value="TRNASYNTHTYR"/>
</dbReference>
<dbReference type="InterPro" id="IPR014729">
    <property type="entry name" value="Rossmann-like_a/b/a_fold"/>
</dbReference>
<dbReference type="Gene3D" id="1.10.240.10">
    <property type="entry name" value="Tyrosyl-Transfer RNA Synthetase"/>
    <property type="match status" value="1"/>
</dbReference>
<dbReference type="GO" id="GO:0006437">
    <property type="term" value="P:tyrosyl-tRNA aminoacylation"/>
    <property type="evidence" value="ECO:0007669"/>
    <property type="project" value="UniProtKB-UniRule"/>
</dbReference>
<dbReference type="Proteomes" id="UP000189933">
    <property type="component" value="Unassembled WGS sequence"/>
</dbReference>
<dbReference type="OrthoDB" id="9804243at2"/>
<reference evidence="14" key="1">
    <citation type="submission" date="2017-02" db="EMBL/GenBank/DDBJ databases">
        <authorList>
            <person name="Varghese N."/>
            <person name="Submissions S."/>
        </authorList>
    </citation>
    <scope>NUCLEOTIDE SEQUENCE [LARGE SCALE GENOMIC DNA]</scope>
    <source>
        <strain evidence="14">DSM 16521</strain>
    </source>
</reference>
<evidence type="ECO:0000256" key="11">
    <source>
        <dbReference type="PROSITE-ProRule" id="PRU00182"/>
    </source>
</evidence>
<dbReference type="PANTHER" id="PTHR11766">
    <property type="entry name" value="TYROSYL-TRNA SYNTHETASE"/>
    <property type="match status" value="1"/>
</dbReference>
<dbReference type="EC" id="6.1.1.1" evidence="10"/>
<dbReference type="CDD" id="cd00165">
    <property type="entry name" value="S4"/>
    <property type="match status" value="1"/>
</dbReference>
<comment type="function">
    <text evidence="10">Catalyzes the attachment of tyrosine to tRNA(Tyr) in a two-step reaction: tyrosine is first activated by ATP to form Tyr-AMP and then transferred to the acceptor end of tRNA(Tyr).</text>
</comment>
<dbReference type="GO" id="GO:0005524">
    <property type="term" value="F:ATP binding"/>
    <property type="evidence" value="ECO:0007669"/>
    <property type="project" value="UniProtKB-UniRule"/>
</dbReference>
<evidence type="ECO:0000256" key="7">
    <source>
        <dbReference type="ARBA" id="ARBA00022917"/>
    </source>
</evidence>
<keyword evidence="8 10" id="KW-0030">Aminoacyl-tRNA synthetase</keyword>
<dbReference type="Pfam" id="PF01479">
    <property type="entry name" value="S4"/>
    <property type="match status" value="1"/>
</dbReference>
<dbReference type="Gene3D" id="3.10.290.10">
    <property type="entry name" value="RNA-binding S4 domain"/>
    <property type="match status" value="1"/>
</dbReference>
<feature type="short sequence motif" description="'KMSKS' region" evidence="10">
    <location>
        <begin position="230"/>
        <end position="234"/>
    </location>
</feature>
<feature type="short sequence motif" description="'HIGH' region" evidence="10">
    <location>
        <begin position="46"/>
        <end position="55"/>
    </location>
</feature>
<dbReference type="PROSITE" id="PS00178">
    <property type="entry name" value="AA_TRNA_LIGASE_I"/>
    <property type="match status" value="1"/>
</dbReference>
<dbReference type="AlphaFoldDB" id="A0A1T4S4Y2"/>
<dbReference type="PROSITE" id="PS50889">
    <property type="entry name" value="S4"/>
    <property type="match status" value="1"/>
</dbReference>
<dbReference type="Gene3D" id="3.40.50.620">
    <property type="entry name" value="HUPs"/>
    <property type="match status" value="1"/>
</dbReference>
<evidence type="ECO:0000256" key="3">
    <source>
        <dbReference type="ARBA" id="ARBA00022598"/>
    </source>
</evidence>
<accession>A0A1T4S4Y2</accession>
<dbReference type="FunFam" id="1.10.240.10:FF:000006">
    <property type="entry name" value="Tyrosine--tRNA ligase"/>
    <property type="match status" value="1"/>
</dbReference>
<evidence type="ECO:0000256" key="5">
    <source>
        <dbReference type="ARBA" id="ARBA00022840"/>
    </source>
</evidence>
<gene>
    <name evidence="10" type="primary">tyrS</name>
    <name evidence="13" type="ORF">SAMN02745885_02438</name>
</gene>
<evidence type="ECO:0000259" key="12">
    <source>
        <dbReference type="SMART" id="SM00363"/>
    </source>
</evidence>
<name>A0A1T4S4Y2_9FIRM</name>
<evidence type="ECO:0000313" key="14">
    <source>
        <dbReference type="Proteomes" id="UP000189933"/>
    </source>
</evidence>
<dbReference type="InterPro" id="IPR036986">
    <property type="entry name" value="S4_RNA-bd_sf"/>
</dbReference>
<organism evidence="13 14">
    <name type="scientific">Carboxydocella sporoproducens DSM 16521</name>
    <dbReference type="NCBI Taxonomy" id="1121270"/>
    <lineage>
        <taxon>Bacteria</taxon>
        <taxon>Bacillati</taxon>
        <taxon>Bacillota</taxon>
        <taxon>Clostridia</taxon>
        <taxon>Eubacteriales</taxon>
        <taxon>Clostridiales Family XVI. Incertae Sedis</taxon>
        <taxon>Carboxydocella</taxon>
    </lineage>
</organism>
<comment type="subunit">
    <text evidence="1 10">Homodimer.</text>
</comment>
<dbReference type="Pfam" id="PF00579">
    <property type="entry name" value="tRNA-synt_1b"/>
    <property type="match status" value="1"/>
</dbReference>
<dbReference type="InterPro" id="IPR024108">
    <property type="entry name" value="Tyr-tRNA-ligase_bac_2"/>
</dbReference>
<comment type="catalytic activity">
    <reaction evidence="9 10">
        <text>tRNA(Tyr) + L-tyrosine + ATP = L-tyrosyl-tRNA(Tyr) + AMP + diphosphate + H(+)</text>
        <dbReference type="Rhea" id="RHEA:10220"/>
        <dbReference type="Rhea" id="RHEA-COMP:9706"/>
        <dbReference type="Rhea" id="RHEA-COMP:9707"/>
        <dbReference type="ChEBI" id="CHEBI:15378"/>
        <dbReference type="ChEBI" id="CHEBI:30616"/>
        <dbReference type="ChEBI" id="CHEBI:33019"/>
        <dbReference type="ChEBI" id="CHEBI:58315"/>
        <dbReference type="ChEBI" id="CHEBI:78442"/>
        <dbReference type="ChEBI" id="CHEBI:78536"/>
        <dbReference type="ChEBI" id="CHEBI:456215"/>
        <dbReference type="EC" id="6.1.1.1"/>
    </reaction>
</comment>
<dbReference type="FunFam" id="3.10.290.10:FF:000022">
    <property type="entry name" value="Tyrosine--tRNA ligase"/>
    <property type="match status" value="1"/>
</dbReference>
<dbReference type="GO" id="GO:0003723">
    <property type="term" value="F:RNA binding"/>
    <property type="evidence" value="ECO:0007669"/>
    <property type="project" value="UniProtKB-KW"/>
</dbReference>
<dbReference type="GO" id="GO:0004831">
    <property type="term" value="F:tyrosine-tRNA ligase activity"/>
    <property type="evidence" value="ECO:0007669"/>
    <property type="project" value="UniProtKB-UniRule"/>
</dbReference>
<keyword evidence="14" id="KW-1185">Reference proteome</keyword>
<evidence type="ECO:0000256" key="8">
    <source>
        <dbReference type="ARBA" id="ARBA00023146"/>
    </source>
</evidence>
<dbReference type="InterPro" id="IPR002305">
    <property type="entry name" value="aa-tRNA-synth_Ic"/>
</dbReference>
<dbReference type="SMART" id="SM00363">
    <property type="entry name" value="S4"/>
    <property type="match status" value="1"/>
</dbReference>
<evidence type="ECO:0000256" key="1">
    <source>
        <dbReference type="ARBA" id="ARBA00011738"/>
    </source>
</evidence>
<evidence type="ECO:0000256" key="6">
    <source>
        <dbReference type="ARBA" id="ARBA00022884"/>
    </source>
</evidence>
<evidence type="ECO:0000313" key="13">
    <source>
        <dbReference type="EMBL" id="SKA23272.1"/>
    </source>
</evidence>
<keyword evidence="7 10" id="KW-0648">Protein biosynthesis</keyword>
<keyword evidence="6 11" id="KW-0694">RNA-binding</keyword>
<dbReference type="PANTHER" id="PTHR11766:SF1">
    <property type="entry name" value="TYROSINE--TRNA LIGASE"/>
    <property type="match status" value="1"/>
</dbReference>
<keyword evidence="4 10" id="KW-0547">Nucleotide-binding</keyword>
<comment type="similarity">
    <text evidence="10">Belongs to the class-I aminoacyl-tRNA synthetase family. TyrS type 2 subfamily.</text>
</comment>
<dbReference type="SUPFAM" id="SSF52374">
    <property type="entry name" value="Nucleotidylyl transferase"/>
    <property type="match status" value="1"/>
</dbReference>
<feature type="binding site" evidence="10">
    <location>
        <position position="233"/>
    </location>
    <ligand>
        <name>ATP</name>
        <dbReference type="ChEBI" id="CHEBI:30616"/>
    </ligand>
</feature>
<dbReference type="InterPro" id="IPR001412">
    <property type="entry name" value="aa-tRNA-synth_I_CS"/>
</dbReference>
<dbReference type="CDD" id="cd00805">
    <property type="entry name" value="TyrRS_core"/>
    <property type="match status" value="1"/>
</dbReference>
<feature type="domain" description="RNA-binding S4" evidence="12">
    <location>
        <begin position="345"/>
        <end position="405"/>
    </location>
</feature>
<dbReference type="InterPro" id="IPR002942">
    <property type="entry name" value="S4_RNA-bd"/>
</dbReference>
<dbReference type="NCBIfam" id="TIGR00234">
    <property type="entry name" value="tyrS"/>
    <property type="match status" value="1"/>
</dbReference>
<dbReference type="HAMAP" id="MF_02007">
    <property type="entry name" value="Tyr_tRNA_synth_type2"/>
    <property type="match status" value="1"/>
</dbReference>
<proteinExistence type="inferred from homology"/>
<evidence type="ECO:0000256" key="9">
    <source>
        <dbReference type="ARBA" id="ARBA00048248"/>
    </source>
</evidence>
<sequence>MADLERQLAEIRRGVAEIVPENELVEKLKKAIATGKPLRVKLGLDPTAPDIHLGHTVVLNKLRTFQDLGHEVIIIIGDFTGRIGDPTGKSETRKQLTEEEVQANARTYQEQIFKILDRARTRVVFNSQWLAPLTFTDVIQLAAKYTVARMLEREDFSKRFKEGAPISIHEFFYPLMQGYDSVALEADVELGGTDQKFNLLMGRHLQKEFGQEPQIALMMPILEGLDGVNKMSKSLGNYIGINEAPEEMYGKTMSIPDELMLRYFELVTRVSLEELAQIKAGLAEGKLHPRDVKMRLAREIVSMYHGPEAARQAEEHFVRVFQQRHLPEEIPVYQLPANELEGGTIGLSKLLQLSGLAASNSEARRLIAQGGVKVNEEKVTDPLMRINVQDGLILQVGKRKFARVILA</sequence>
<evidence type="ECO:0000256" key="4">
    <source>
        <dbReference type="ARBA" id="ARBA00022741"/>
    </source>
</evidence>
<dbReference type="FunFam" id="3.40.50.620:FF:000061">
    <property type="entry name" value="Tyrosine--tRNA ligase"/>
    <property type="match status" value="1"/>
</dbReference>
<dbReference type="InterPro" id="IPR002307">
    <property type="entry name" value="Tyr-tRNA-ligase"/>
</dbReference>